<dbReference type="Pfam" id="PF00126">
    <property type="entry name" value="HTH_1"/>
    <property type="match status" value="1"/>
</dbReference>
<dbReference type="EMBL" id="JBHSWE010000001">
    <property type="protein sequence ID" value="MFC6671127.1"/>
    <property type="molecule type" value="Genomic_DNA"/>
</dbReference>
<evidence type="ECO:0000259" key="2">
    <source>
        <dbReference type="PROSITE" id="PS50931"/>
    </source>
</evidence>
<dbReference type="InterPro" id="IPR058163">
    <property type="entry name" value="LysR-type_TF_proteobact-type"/>
</dbReference>
<dbReference type="InterPro" id="IPR036390">
    <property type="entry name" value="WH_DNA-bd_sf"/>
</dbReference>
<comment type="caution">
    <text evidence="3">The sequence shown here is derived from an EMBL/GenBank/DDBJ whole genome shotgun (WGS) entry which is preliminary data.</text>
</comment>
<gene>
    <name evidence="3" type="ORF">ACFQDL_14420</name>
</gene>
<dbReference type="PANTHER" id="PTHR30537:SF3">
    <property type="entry name" value="TRANSCRIPTIONAL REGULATORY PROTEIN"/>
    <property type="match status" value="1"/>
</dbReference>
<evidence type="ECO:0000313" key="3">
    <source>
        <dbReference type="EMBL" id="MFC6671127.1"/>
    </source>
</evidence>
<dbReference type="PANTHER" id="PTHR30537">
    <property type="entry name" value="HTH-TYPE TRANSCRIPTIONAL REGULATOR"/>
    <property type="match status" value="1"/>
</dbReference>
<protein>
    <submittedName>
        <fullName evidence="3">LysR family transcriptional regulator</fullName>
    </submittedName>
</protein>
<keyword evidence="4" id="KW-1185">Reference proteome</keyword>
<dbReference type="InterPro" id="IPR000847">
    <property type="entry name" value="LysR_HTH_N"/>
</dbReference>
<feature type="domain" description="HTH lysR-type" evidence="2">
    <location>
        <begin position="1"/>
        <end position="58"/>
    </location>
</feature>
<name>A0ABW2A0W9_9GAMM</name>
<dbReference type="PROSITE" id="PS50931">
    <property type="entry name" value="HTH_LYSR"/>
    <property type="match status" value="1"/>
</dbReference>
<proteinExistence type="inferred from homology"/>
<dbReference type="InterPro" id="IPR036388">
    <property type="entry name" value="WH-like_DNA-bd_sf"/>
</dbReference>
<dbReference type="Proteomes" id="UP001596422">
    <property type="component" value="Unassembled WGS sequence"/>
</dbReference>
<reference evidence="4" key="1">
    <citation type="journal article" date="2019" name="Int. J. Syst. Evol. Microbiol.">
        <title>The Global Catalogue of Microorganisms (GCM) 10K type strain sequencing project: providing services to taxonomists for standard genome sequencing and annotation.</title>
        <authorList>
            <consortium name="The Broad Institute Genomics Platform"/>
            <consortium name="The Broad Institute Genome Sequencing Center for Infectious Disease"/>
            <person name="Wu L."/>
            <person name="Ma J."/>
        </authorList>
    </citation>
    <scope>NUCLEOTIDE SEQUENCE [LARGE SCALE GENOMIC DNA]</scope>
    <source>
        <strain evidence="4">NBRC 111756</strain>
    </source>
</reference>
<sequence length="120" mass="13425">MDWNGLKSFLAIAESGSLSGAARELGVNHSTMFRRLQAYEAELGGRLFDKIDNRYVLTPLGEGLLEQGRQIAARFDEIERRLVGKDVQPKGRVRITAPYNIANRFLPQALGPCARPIRRS</sequence>
<evidence type="ECO:0000313" key="4">
    <source>
        <dbReference type="Proteomes" id="UP001596422"/>
    </source>
</evidence>
<accession>A0ABW2A0W9</accession>
<comment type="similarity">
    <text evidence="1">Belongs to the LysR transcriptional regulatory family.</text>
</comment>
<dbReference type="SUPFAM" id="SSF46785">
    <property type="entry name" value="Winged helix' DNA-binding domain"/>
    <property type="match status" value="1"/>
</dbReference>
<dbReference type="RefSeq" id="WP_379909638.1">
    <property type="nucleotide sequence ID" value="NZ_JBHSWE010000001.1"/>
</dbReference>
<dbReference type="Gene3D" id="1.10.10.10">
    <property type="entry name" value="Winged helix-like DNA-binding domain superfamily/Winged helix DNA-binding domain"/>
    <property type="match status" value="1"/>
</dbReference>
<organism evidence="3 4">
    <name type="scientific">Marinobacterium aestuariivivens</name>
    <dbReference type="NCBI Taxonomy" id="1698799"/>
    <lineage>
        <taxon>Bacteria</taxon>
        <taxon>Pseudomonadati</taxon>
        <taxon>Pseudomonadota</taxon>
        <taxon>Gammaproteobacteria</taxon>
        <taxon>Oceanospirillales</taxon>
        <taxon>Oceanospirillaceae</taxon>
        <taxon>Marinobacterium</taxon>
    </lineage>
</organism>
<evidence type="ECO:0000256" key="1">
    <source>
        <dbReference type="ARBA" id="ARBA00009437"/>
    </source>
</evidence>